<dbReference type="EMBL" id="JASBRG010000001">
    <property type="protein sequence ID" value="MDI3318757.1"/>
    <property type="molecule type" value="Genomic_DNA"/>
</dbReference>
<dbReference type="Proteomes" id="UP001226434">
    <property type="component" value="Unassembled WGS sequence"/>
</dbReference>
<keyword evidence="2" id="KW-1185">Reference proteome</keyword>
<organism evidence="1 2">
    <name type="scientific">Pinibacter soli</name>
    <dbReference type="NCBI Taxonomy" id="3044211"/>
    <lineage>
        <taxon>Bacteria</taxon>
        <taxon>Pseudomonadati</taxon>
        <taxon>Bacteroidota</taxon>
        <taxon>Chitinophagia</taxon>
        <taxon>Chitinophagales</taxon>
        <taxon>Chitinophagaceae</taxon>
        <taxon>Pinibacter</taxon>
    </lineage>
</organism>
<evidence type="ECO:0000313" key="1">
    <source>
        <dbReference type="EMBL" id="MDI3318757.1"/>
    </source>
</evidence>
<proteinExistence type="predicted"/>
<evidence type="ECO:0000313" key="2">
    <source>
        <dbReference type="Proteomes" id="UP001226434"/>
    </source>
</evidence>
<reference evidence="1 2" key="1">
    <citation type="submission" date="2023-05" db="EMBL/GenBank/DDBJ databases">
        <title>Genome sequence of Pinibacter sp. MAH-24.</title>
        <authorList>
            <person name="Huq M.A."/>
        </authorList>
    </citation>
    <scope>NUCLEOTIDE SEQUENCE [LARGE SCALE GENOMIC DNA]</scope>
    <source>
        <strain evidence="1 2">MAH-24</strain>
    </source>
</reference>
<accession>A0ABT6R877</accession>
<sequence length="336" mass="34869">MSYHLGPKTTLRTLFFALALFLFGCQKEVSEEHLDQGGTGNSTAVFSLVPTSNNCSDAVVSGTFVAGTALTATSMITVTVNVTTIGGWQFSTNTVNGYSFRGTGTFTQTGNQSIQLLATGTPAAAGNNNFNLNTGSSICTVAVTVNAAGSGGGGNVGNATLYYKATIDGVAYSEKVTDTNSFIAGSGLSGSDDVIFGGGIAFDDGNGVPKPPTATSLDVDIGVLHNYYNCTDAYFRAFFTIGDHAYAKPNPMTDADKEGVVVVWGDASGGYWSSQAGTGSQTGSTFKIISVEDARDITGTLYLKIKMQFSCKIYNVNTGAAKTLTNGEMVAYFGKI</sequence>
<gene>
    <name evidence="1" type="ORF">QJ048_03185</name>
</gene>
<evidence type="ECO:0008006" key="3">
    <source>
        <dbReference type="Google" id="ProtNLM"/>
    </source>
</evidence>
<dbReference type="RefSeq" id="WP_282332882.1">
    <property type="nucleotide sequence ID" value="NZ_JASBRG010000001.1"/>
</dbReference>
<name>A0ABT6R877_9BACT</name>
<protein>
    <recommendedName>
        <fullName evidence="3">Lipoprotein</fullName>
    </recommendedName>
</protein>
<comment type="caution">
    <text evidence="1">The sequence shown here is derived from an EMBL/GenBank/DDBJ whole genome shotgun (WGS) entry which is preliminary data.</text>
</comment>